<dbReference type="eggNOG" id="ENOG502RBIP">
    <property type="taxonomic scope" value="Eukaryota"/>
</dbReference>
<dbReference type="VEuPathDB" id="FungiDB:KRP23_12069"/>
<dbReference type="VEuPathDB" id="FungiDB:KRP22_9021"/>
<dbReference type="Proteomes" id="UP000005238">
    <property type="component" value="Unassembled WGS sequence"/>
</dbReference>
<organism evidence="2 3">
    <name type="scientific">Phytophthora ramorum</name>
    <name type="common">Sudden oak death agent</name>
    <dbReference type="NCBI Taxonomy" id="164328"/>
    <lineage>
        <taxon>Eukaryota</taxon>
        <taxon>Sar</taxon>
        <taxon>Stramenopiles</taxon>
        <taxon>Oomycota</taxon>
        <taxon>Peronosporomycetes</taxon>
        <taxon>Peronosporales</taxon>
        <taxon>Peronosporaceae</taxon>
        <taxon>Phytophthora</taxon>
    </lineage>
</organism>
<feature type="compositionally biased region" description="Basic residues" evidence="1">
    <location>
        <begin position="12"/>
        <end position="21"/>
    </location>
</feature>
<protein>
    <submittedName>
        <fullName evidence="2">Uncharacterized protein</fullName>
    </submittedName>
</protein>
<dbReference type="HOGENOM" id="CLU_053435_0_0_1"/>
<feature type="region of interest" description="Disordered" evidence="1">
    <location>
        <begin position="1"/>
        <end position="27"/>
    </location>
</feature>
<sequence length="324" mass="37034">MSLRGKSDPTPKIKKQRRKDRNRPIHEIHRLQTQVKEMEHQLKTLKPDPSAESDELLALKRNNVELKEKLKKSLENTAAVEQLLQTQTDKLLQTLPKSLAVSGQNLAYDFEEDDAVFQVLAQTVDGHYLDMNRTAEDAECVLKTRTCAFLPYGRDLVEQAMWRRLECESAILPENIRSSNDLGLPLGIASNIIVSKREVHLDNAAFTIRLALKEFTEADRLVYVWDAIGDWPRAMTVPHVSTREYGWSYFEHTDCPELSILRSFVMVTPKATPGADEELVERVMQLYRHTIELRYQKLENTLVDAAISSRKPVPEAGSPPAREF</sequence>
<dbReference type="OMA" id="MWRRLEC"/>
<dbReference type="EnsemblProtists" id="Phyra95015">
    <property type="protein sequence ID" value="Phyra95015"/>
    <property type="gene ID" value="Phyra95015"/>
</dbReference>
<keyword evidence="3" id="KW-1185">Reference proteome</keyword>
<evidence type="ECO:0000256" key="1">
    <source>
        <dbReference type="SAM" id="MobiDB-lite"/>
    </source>
</evidence>
<accession>H3HCC1</accession>
<evidence type="ECO:0000313" key="3">
    <source>
        <dbReference type="Proteomes" id="UP000005238"/>
    </source>
</evidence>
<evidence type="ECO:0000313" key="2">
    <source>
        <dbReference type="EnsemblProtists" id="Phyra95015"/>
    </source>
</evidence>
<dbReference type="InParanoid" id="H3HCC1"/>
<reference evidence="2" key="2">
    <citation type="submission" date="2015-06" db="UniProtKB">
        <authorList>
            <consortium name="EnsemblProtists"/>
        </authorList>
    </citation>
    <scope>IDENTIFICATION</scope>
    <source>
        <strain evidence="2">Pr102</strain>
    </source>
</reference>
<proteinExistence type="predicted"/>
<dbReference type="AlphaFoldDB" id="H3HCC1"/>
<name>H3HCC1_PHYRM</name>
<reference evidence="3" key="1">
    <citation type="journal article" date="2006" name="Science">
        <title>Phytophthora genome sequences uncover evolutionary origins and mechanisms of pathogenesis.</title>
        <authorList>
            <person name="Tyler B.M."/>
            <person name="Tripathy S."/>
            <person name="Zhang X."/>
            <person name="Dehal P."/>
            <person name="Jiang R.H."/>
            <person name="Aerts A."/>
            <person name="Arredondo F.D."/>
            <person name="Baxter L."/>
            <person name="Bensasson D."/>
            <person name="Beynon J.L."/>
            <person name="Chapman J."/>
            <person name="Damasceno C.M."/>
            <person name="Dorrance A.E."/>
            <person name="Dou D."/>
            <person name="Dickerman A.W."/>
            <person name="Dubchak I.L."/>
            <person name="Garbelotto M."/>
            <person name="Gijzen M."/>
            <person name="Gordon S.G."/>
            <person name="Govers F."/>
            <person name="Grunwald N.J."/>
            <person name="Huang W."/>
            <person name="Ivors K.L."/>
            <person name="Jones R.W."/>
            <person name="Kamoun S."/>
            <person name="Krampis K."/>
            <person name="Lamour K.H."/>
            <person name="Lee M.K."/>
            <person name="McDonald W.H."/>
            <person name="Medina M."/>
            <person name="Meijer H.J."/>
            <person name="Nordberg E.K."/>
            <person name="Maclean D.J."/>
            <person name="Ospina-Giraldo M.D."/>
            <person name="Morris P.F."/>
            <person name="Phuntumart V."/>
            <person name="Putnam N.H."/>
            <person name="Rash S."/>
            <person name="Rose J.K."/>
            <person name="Sakihama Y."/>
            <person name="Salamov A.A."/>
            <person name="Savidor A."/>
            <person name="Scheuring C.F."/>
            <person name="Smith B.M."/>
            <person name="Sobral B.W."/>
            <person name="Terry A."/>
            <person name="Torto-Alalibo T.A."/>
            <person name="Win J."/>
            <person name="Xu Z."/>
            <person name="Zhang H."/>
            <person name="Grigoriev I.V."/>
            <person name="Rokhsar D.S."/>
            <person name="Boore J.L."/>
        </authorList>
    </citation>
    <scope>NUCLEOTIDE SEQUENCE [LARGE SCALE GENOMIC DNA]</scope>
    <source>
        <strain evidence="3">Pr102</strain>
    </source>
</reference>
<feature type="compositionally biased region" description="Basic and acidic residues" evidence="1">
    <location>
        <begin position="1"/>
        <end position="11"/>
    </location>
</feature>
<dbReference type="EMBL" id="DS566026">
    <property type="status" value="NOT_ANNOTATED_CDS"/>
    <property type="molecule type" value="Genomic_DNA"/>
</dbReference>